<reference evidence="1" key="2">
    <citation type="submission" date="2025-09" db="UniProtKB">
        <authorList>
            <consortium name="Ensembl"/>
        </authorList>
    </citation>
    <scope>IDENTIFICATION</scope>
</reference>
<proteinExistence type="predicted"/>
<dbReference type="InterPro" id="IPR036388">
    <property type="entry name" value="WH-like_DNA-bd_sf"/>
</dbReference>
<dbReference type="GeneTree" id="ENSGT01030000239923"/>
<evidence type="ECO:0008006" key="3">
    <source>
        <dbReference type="Google" id="ProtNLM"/>
    </source>
</evidence>
<protein>
    <recommendedName>
        <fullName evidence="3">Transposase IS30-like HTH domain-containing protein</fullName>
    </recommendedName>
</protein>
<organism evidence="1 2">
    <name type="scientific">Salmo trutta</name>
    <name type="common">Brown trout</name>
    <dbReference type="NCBI Taxonomy" id="8032"/>
    <lineage>
        <taxon>Eukaryota</taxon>
        <taxon>Metazoa</taxon>
        <taxon>Chordata</taxon>
        <taxon>Craniata</taxon>
        <taxon>Vertebrata</taxon>
        <taxon>Euteleostomi</taxon>
        <taxon>Actinopterygii</taxon>
        <taxon>Neopterygii</taxon>
        <taxon>Teleostei</taxon>
        <taxon>Protacanthopterygii</taxon>
        <taxon>Salmoniformes</taxon>
        <taxon>Salmonidae</taxon>
        <taxon>Salmoninae</taxon>
        <taxon>Salmo</taxon>
    </lineage>
</organism>
<evidence type="ECO:0000313" key="1">
    <source>
        <dbReference type="Ensembl" id="ENSSTUP00000000598.1"/>
    </source>
</evidence>
<dbReference type="Gene3D" id="1.10.10.10">
    <property type="entry name" value="Winged helix-like DNA-binding domain superfamily/Winged helix DNA-binding domain"/>
    <property type="match status" value="1"/>
</dbReference>
<dbReference type="Proteomes" id="UP000472277">
    <property type="component" value="Chromosome 6"/>
</dbReference>
<dbReference type="OMA" id="YQEWSST"/>
<reference evidence="1" key="1">
    <citation type="submission" date="2025-08" db="UniProtKB">
        <authorList>
            <consortium name="Ensembl"/>
        </authorList>
    </citation>
    <scope>IDENTIFICATION</scope>
</reference>
<keyword evidence="2" id="KW-1185">Reference proteome</keyword>
<name>A0A673VV98_SALTR</name>
<dbReference type="InParanoid" id="A0A673VV98"/>
<accession>A0A673VV98</accession>
<dbReference type="Ensembl" id="ENSSTUT00000000650.1">
    <property type="protein sequence ID" value="ENSSTUP00000000598.1"/>
    <property type="gene ID" value="ENSSTUG00000000352.1"/>
</dbReference>
<dbReference type="AlphaFoldDB" id="A0A673VV98"/>
<evidence type="ECO:0000313" key="2">
    <source>
        <dbReference type="Proteomes" id="UP000472277"/>
    </source>
</evidence>
<sequence>MGKTKYLSDFEQGTVVGARLTGLSVSGPATLLGFSRSTVSRVYQEWSSTQSIGVNMGQHPCGTLETL</sequence>